<evidence type="ECO:0008006" key="3">
    <source>
        <dbReference type="Google" id="ProtNLM"/>
    </source>
</evidence>
<proteinExistence type="predicted"/>
<comment type="caution">
    <text evidence="1">The sequence shown here is derived from an EMBL/GenBank/DDBJ whole genome shotgun (WGS) entry which is preliminary data.</text>
</comment>
<dbReference type="AlphaFoldDB" id="A0A1A3TVE6"/>
<dbReference type="RefSeq" id="WP_065025080.1">
    <property type="nucleotide sequence ID" value="NZ_LZMF01000088.1"/>
</dbReference>
<dbReference type="PANTHER" id="PTHR36451:SF1">
    <property type="entry name" value="OMEGA-HYDROXY-BETA-DIHYDROMENAQUINONE-9 SULFOTRANSFERASE STF3"/>
    <property type="match status" value="1"/>
</dbReference>
<evidence type="ECO:0000313" key="1">
    <source>
        <dbReference type="EMBL" id="OBK86618.1"/>
    </source>
</evidence>
<dbReference type="InterPro" id="IPR052736">
    <property type="entry name" value="Stf3_sulfotransferase"/>
</dbReference>
<gene>
    <name evidence="1" type="ORF">A5648_05405</name>
</gene>
<dbReference type="Pfam" id="PF13469">
    <property type="entry name" value="Sulfotransfer_3"/>
    <property type="match status" value="1"/>
</dbReference>
<dbReference type="InterPro" id="IPR027417">
    <property type="entry name" value="P-loop_NTPase"/>
</dbReference>
<accession>A0A1A3TVE6</accession>
<dbReference type="Gene3D" id="3.40.50.300">
    <property type="entry name" value="P-loop containing nucleotide triphosphate hydrolases"/>
    <property type="match status" value="1"/>
</dbReference>
<dbReference type="SUPFAM" id="SSF52540">
    <property type="entry name" value="P-loop containing nucleoside triphosphate hydrolases"/>
    <property type="match status" value="1"/>
</dbReference>
<dbReference type="EMBL" id="LZMF01000088">
    <property type="protein sequence ID" value="OBK86618.1"/>
    <property type="molecule type" value="Genomic_DNA"/>
</dbReference>
<dbReference type="PANTHER" id="PTHR36451">
    <property type="entry name" value="PAPS-DEPENDENT SULFOTRANSFERASE STF3"/>
    <property type="match status" value="1"/>
</dbReference>
<evidence type="ECO:0000313" key="2">
    <source>
        <dbReference type="Proteomes" id="UP000093759"/>
    </source>
</evidence>
<reference evidence="2" key="1">
    <citation type="submission" date="2016-06" db="EMBL/GenBank/DDBJ databases">
        <authorList>
            <person name="Sutton G."/>
            <person name="Brinkac L."/>
            <person name="Sanka R."/>
            <person name="Adams M."/>
            <person name="Lau E."/>
            <person name="Garcia-Basteiro A."/>
            <person name="Lopez-Varela E."/>
            <person name="Palencia S."/>
        </authorList>
    </citation>
    <scope>NUCLEOTIDE SEQUENCE [LARGE SCALE GENOMIC DNA]</scope>
    <source>
        <strain evidence="2">1274684.2</strain>
    </source>
</reference>
<sequence>MSASTARPAAIRLEDLAAPVFPDAAAPMRDGLAGYGAALQLTPEAMLQAATERTGLDDWGDNGFRERLDVLCASLIDDADLSGVGRAMAFEQLTGHLVNRLRLEQLITANPEIENVAIERPIIICGLPRTGTTHLHNLIAADPALRYLPYWESMEPVATPGEPDPQARRDRCAVGLDLINTSMPEFKRMHDMTVDHAHEEIQLLANDISGMLFECSYYLPAFARHYKTHDQTASYAYLKRTLQALQWLRGPQRWVLKSPQHLEQFPALYATFPDAIFVVTHRDPVEVTRSMATMISYAMRMGCDRPDPVKISRYWLDRADDLLTGCLRDRDVLPAGQSIDVRFDDFMADEDGTVAAIYELAGQPLDTRAREAMTQFRIDHPRGRYGAVDYRPADLGLDADEIADRLRDYRNRFVTEPLEKS</sequence>
<dbReference type="Proteomes" id="UP000093759">
    <property type="component" value="Unassembled WGS sequence"/>
</dbReference>
<organism evidence="1 2">
    <name type="scientific">Mycolicibacter sinensis (strain JDM601)</name>
    <name type="common">Mycobacterium sinense</name>
    <dbReference type="NCBI Taxonomy" id="875328"/>
    <lineage>
        <taxon>Bacteria</taxon>
        <taxon>Bacillati</taxon>
        <taxon>Actinomycetota</taxon>
        <taxon>Actinomycetes</taxon>
        <taxon>Mycobacteriales</taxon>
        <taxon>Mycobacteriaceae</taxon>
        <taxon>Mycolicibacter</taxon>
    </lineage>
</organism>
<protein>
    <recommendedName>
        <fullName evidence="3">Sulfotransferase</fullName>
    </recommendedName>
</protein>
<name>A0A1A3TVE6_MYCSD</name>